<dbReference type="InterPro" id="IPR017938">
    <property type="entry name" value="Riboflavin_synthase-like_b-brl"/>
</dbReference>
<evidence type="ECO:0000256" key="4">
    <source>
        <dbReference type="ARBA" id="ARBA00011233"/>
    </source>
</evidence>
<name>D5EEZ2_AMICL</name>
<dbReference type="SUPFAM" id="SSF63380">
    <property type="entry name" value="Riboflavin synthase domain-like"/>
    <property type="match status" value="2"/>
</dbReference>
<evidence type="ECO:0000256" key="5">
    <source>
        <dbReference type="ARBA" id="ARBA00012827"/>
    </source>
</evidence>
<evidence type="ECO:0000256" key="8">
    <source>
        <dbReference type="ARBA" id="ARBA00022679"/>
    </source>
</evidence>
<dbReference type="eggNOG" id="COG0307">
    <property type="taxonomic scope" value="Bacteria"/>
</dbReference>
<dbReference type="EC" id="2.5.1.9" evidence="5 10"/>
<dbReference type="PANTHER" id="PTHR21098">
    <property type="entry name" value="RIBOFLAVIN SYNTHASE ALPHA CHAIN"/>
    <property type="match status" value="1"/>
</dbReference>
<dbReference type="PIRSF" id="PIRSF000498">
    <property type="entry name" value="Riboflavin_syn_A"/>
    <property type="match status" value="1"/>
</dbReference>
<keyword evidence="7" id="KW-0686">Riboflavin biosynthesis</keyword>
<evidence type="ECO:0000259" key="12">
    <source>
        <dbReference type="PROSITE" id="PS51177"/>
    </source>
</evidence>
<comment type="function">
    <text evidence="2">Catalyzes the dismutation of two molecules of 6,7-dimethyl-8-ribityllumazine, resulting in the formation of riboflavin and 5-amino-6-(D-ribitylamino)uracil.</text>
</comment>
<dbReference type="InterPro" id="IPR023366">
    <property type="entry name" value="ATP_synth_asu-like_sf"/>
</dbReference>
<evidence type="ECO:0000313" key="14">
    <source>
        <dbReference type="Proteomes" id="UP000002366"/>
    </source>
</evidence>
<keyword evidence="8 13" id="KW-0808">Transferase</keyword>
<dbReference type="FunFam" id="2.40.30.20:FF:000004">
    <property type="entry name" value="Riboflavin synthase, alpha subunit"/>
    <property type="match status" value="1"/>
</dbReference>
<evidence type="ECO:0000256" key="6">
    <source>
        <dbReference type="ARBA" id="ARBA00013950"/>
    </source>
</evidence>
<organism evidence="13 14">
    <name type="scientific">Aminobacterium colombiense (strain DSM 12261 / ALA-1)</name>
    <dbReference type="NCBI Taxonomy" id="572547"/>
    <lineage>
        <taxon>Bacteria</taxon>
        <taxon>Thermotogati</taxon>
        <taxon>Synergistota</taxon>
        <taxon>Synergistia</taxon>
        <taxon>Synergistales</taxon>
        <taxon>Aminobacteriaceae</taxon>
        <taxon>Aminobacterium</taxon>
    </lineage>
</organism>
<comment type="catalytic activity">
    <reaction evidence="1">
        <text>2 6,7-dimethyl-8-(1-D-ribityl)lumazine + H(+) = 5-amino-6-(D-ribitylamino)uracil + riboflavin</text>
        <dbReference type="Rhea" id="RHEA:20772"/>
        <dbReference type="ChEBI" id="CHEBI:15378"/>
        <dbReference type="ChEBI" id="CHEBI:15934"/>
        <dbReference type="ChEBI" id="CHEBI:57986"/>
        <dbReference type="ChEBI" id="CHEBI:58201"/>
        <dbReference type="EC" id="2.5.1.9"/>
    </reaction>
</comment>
<dbReference type="PANTHER" id="PTHR21098:SF12">
    <property type="entry name" value="RIBOFLAVIN SYNTHASE"/>
    <property type="match status" value="1"/>
</dbReference>
<dbReference type="Gene3D" id="2.40.30.20">
    <property type="match status" value="2"/>
</dbReference>
<dbReference type="NCBIfam" id="NF006767">
    <property type="entry name" value="PRK09289.1"/>
    <property type="match status" value="1"/>
</dbReference>
<proteinExistence type="predicted"/>
<feature type="domain" description="Lumazine-binding" evidence="12">
    <location>
        <begin position="97"/>
        <end position="193"/>
    </location>
</feature>
<dbReference type="Proteomes" id="UP000002366">
    <property type="component" value="Chromosome"/>
</dbReference>
<evidence type="ECO:0000256" key="7">
    <source>
        <dbReference type="ARBA" id="ARBA00022619"/>
    </source>
</evidence>
<dbReference type="HOGENOM" id="CLU_034388_2_0_0"/>
<accession>D5EEZ2</accession>
<dbReference type="InterPro" id="IPR026017">
    <property type="entry name" value="Lumazine-bd_dom"/>
</dbReference>
<evidence type="ECO:0000256" key="11">
    <source>
        <dbReference type="PROSITE-ProRule" id="PRU00524"/>
    </source>
</evidence>
<dbReference type="NCBIfam" id="TIGR00187">
    <property type="entry name" value="ribE"/>
    <property type="match status" value="1"/>
</dbReference>
<comment type="pathway">
    <text evidence="3">Cofactor biosynthesis; riboflavin biosynthesis; riboflavin from 2-hydroxy-3-oxobutyl phosphate and 5-amino-6-(D-ribitylamino)uracil: step 2/2.</text>
</comment>
<gene>
    <name evidence="13" type="ordered locus">Amico_0999</name>
</gene>
<evidence type="ECO:0000256" key="3">
    <source>
        <dbReference type="ARBA" id="ARBA00004887"/>
    </source>
</evidence>
<evidence type="ECO:0000256" key="1">
    <source>
        <dbReference type="ARBA" id="ARBA00000968"/>
    </source>
</evidence>
<dbReference type="FunFam" id="2.40.30.20:FF:000003">
    <property type="entry name" value="Riboflavin synthase, alpha subunit"/>
    <property type="match status" value="1"/>
</dbReference>
<dbReference type="GO" id="GO:0004746">
    <property type="term" value="F:riboflavin synthase activity"/>
    <property type="evidence" value="ECO:0007669"/>
    <property type="project" value="UniProtKB-UniRule"/>
</dbReference>
<dbReference type="CDD" id="cd00402">
    <property type="entry name" value="Riboflavin_synthase_like"/>
    <property type="match status" value="1"/>
</dbReference>
<dbReference type="EMBL" id="CP001997">
    <property type="protein sequence ID" value="ADE57124.1"/>
    <property type="molecule type" value="Genomic_DNA"/>
</dbReference>
<dbReference type="InterPro" id="IPR001783">
    <property type="entry name" value="Lumazine-bd"/>
</dbReference>
<reference evidence="13 14" key="1">
    <citation type="journal article" date="2010" name="Stand. Genomic Sci.">
        <title>Complete genome sequence of Aminobacterium colombiense type strain (ALA-1).</title>
        <authorList>
            <person name="Chertkov O."/>
            <person name="Sikorski J."/>
            <person name="Brambilla E."/>
            <person name="Lapidus A."/>
            <person name="Copeland A."/>
            <person name="Glavina Del Rio T."/>
            <person name="Nolan M."/>
            <person name="Lucas S."/>
            <person name="Tice H."/>
            <person name="Cheng J.F."/>
            <person name="Han C."/>
            <person name="Detter J.C."/>
            <person name="Bruce D."/>
            <person name="Tapia R."/>
            <person name="Goodwin L."/>
            <person name="Pitluck S."/>
            <person name="Liolios K."/>
            <person name="Ivanova N."/>
            <person name="Mavromatis K."/>
            <person name="Ovchinnikova G."/>
            <person name="Pati A."/>
            <person name="Chen A."/>
            <person name="Palaniappan K."/>
            <person name="Land M."/>
            <person name="Hauser L."/>
            <person name="Chang Y.J."/>
            <person name="Jeffries C.D."/>
            <person name="Spring S."/>
            <person name="Rohde M."/>
            <person name="Goker M."/>
            <person name="Bristow J."/>
            <person name="Eisen J.A."/>
            <person name="Markowitz V."/>
            <person name="Hugenholtz P."/>
            <person name="Kyrpides N.C."/>
            <person name="Klenk H.P."/>
        </authorList>
    </citation>
    <scope>NUCLEOTIDE SEQUENCE [LARGE SCALE GENOMIC DNA]</scope>
    <source>
        <strain evidence="14">DSM 12261 / ALA-1</strain>
    </source>
</reference>
<dbReference type="STRING" id="572547.Amico_0999"/>
<dbReference type="Pfam" id="PF00677">
    <property type="entry name" value="Lum_binding"/>
    <property type="match status" value="2"/>
</dbReference>
<dbReference type="RefSeq" id="WP_013048387.1">
    <property type="nucleotide sequence ID" value="NC_014011.1"/>
</dbReference>
<dbReference type="GO" id="GO:0009231">
    <property type="term" value="P:riboflavin biosynthetic process"/>
    <property type="evidence" value="ECO:0007669"/>
    <property type="project" value="UniProtKB-KW"/>
</dbReference>
<evidence type="ECO:0000313" key="13">
    <source>
        <dbReference type="EMBL" id="ADE57124.1"/>
    </source>
</evidence>
<evidence type="ECO:0000256" key="2">
    <source>
        <dbReference type="ARBA" id="ARBA00002803"/>
    </source>
</evidence>
<feature type="repeat" description="Lumazine-binding" evidence="11">
    <location>
        <begin position="97"/>
        <end position="193"/>
    </location>
</feature>
<keyword evidence="14" id="KW-1185">Reference proteome</keyword>
<dbReference type="AlphaFoldDB" id="D5EEZ2"/>
<comment type="subunit">
    <text evidence="4">Homotrimer.</text>
</comment>
<feature type="repeat" description="Lumazine-binding" evidence="11">
    <location>
        <begin position="1"/>
        <end position="96"/>
    </location>
</feature>
<evidence type="ECO:0000256" key="9">
    <source>
        <dbReference type="ARBA" id="ARBA00022737"/>
    </source>
</evidence>
<feature type="domain" description="Lumazine-binding" evidence="12">
    <location>
        <begin position="1"/>
        <end position="96"/>
    </location>
</feature>
<evidence type="ECO:0000256" key="10">
    <source>
        <dbReference type="NCBIfam" id="TIGR00187"/>
    </source>
</evidence>
<sequence length="219" mass="23675">MFTGLIECIGKLVSITPADDVVRLKIEAPMIASELVLGQSVAVSGACVTVTSHDNRSFTADIMPETQKRTKFRLLKTGSSVNLERALMAGGRFDGHIVSGHIDGTGAVAEIISMGTTRIMRIEAEKDIIDMIVVKGSVTLDGVSLTVIDVTQNWFSVGLIPVTLAGCTLGTVREGEIINIETDILGKYVLKFMNYLKDEKITTSSADITIERLREIGWS</sequence>
<dbReference type="KEGG" id="aco:Amico_0999"/>
<keyword evidence="9" id="KW-0677">Repeat</keyword>
<dbReference type="PROSITE" id="PS51177">
    <property type="entry name" value="LUMAZINE_BIND"/>
    <property type="match status" value="2"/>
</dbReference>
<protein>
    <recommendedName>
        <fullName evidence="6 10">Riboflavin synthase</fullName>
        <ecNumber evidence="5 10">2.5.1.9</ecNumber>
    </recommendedName>
</protein>